<sequence length="115" mass="12397">MKLFAARLQPSLHSPFALLRVLSAGCLPSLTRRPPADARQDALMTIMLLLAIWILCGCAAMKIGQERGHGAAGSFWCGALLGLLGVLLVSVIRPPVEVPDELRRSFAFDDEADRG</sequence>
<keyword evidence="1" id="KW-0812">Transmembrane</keyword>
<organism evidence="2 3">
    <name type="scientific">Mycobacterium phage RonRayGun</name>
    <dbReference type="NCBI Taxonomy" id="1555234"/>
    <lineage>
        <taxon>Viruses</taxon>
        <taxon>Duplodnaviria</taxon>
        <taxon>Heunggongvirae</taxon>
        <taxon>Uroviricota</taxon>
        <taxon>Caudoviricetes</taxon>
        <taxon>Bernalvirus</taxon>
        <taxon>Bernalvirus bernal13</taxon>
    </lineage>
</organism>
<dbReference type="EMBL" id="KM591905">
    <property type="protein sequence ID" value="AIT13445.1"/>
    <property type="molecule type" value="Genomic_DNA"/>
</dbReference>
<feature type="transmembrane region" description="Helical" evidence="1">
    <location>
        <begin position="42"/>
        <end position="61"/>
    </location>
</feature>
<proteinExistence type="predicted"/>
<evidence type="ECO:0000256" key="1">
    <source>
        <dbReference type="SAM" id="Phobius"/>
    </source>
</evidence>
<reference evidence="2 3" key="1">
    <citation type="submission" date="2014-09" db="EMBL/GenBank/DDBJ databases">
        <authorList>
            <person name="Adair M."/>
            <person name="Blankenship B."/>
            <person name="Boyd S."/>
            <person name="Carrigan H."/>
            <person name="Chandler R."/>
            <person name="Cummins M."/>
            <person name="Deckelman L."/>
            <person name="Derrickson A."/>
            <person name="Feather K."/>
            <person name="Fowler T."/>
            <person name="Givler J."/>
            <person name="Huckabee A."/>
            <person name="Hughes H."/>
            <person name="Johnson L."/>
            <person name="Kitchens J."/>
            <person name="Lewis M."/>
            <person name="Meece T."/>
            <person name="Michau A."/>
            <person name="Nessler J."/>
            <person name="Patrick L."/>
            <person name="Pfaff S."/>
            <person name="Rose J."/>
            <person name="Rubin J."/>
            <person name="Thomasson B."/>
            <person name="Williams S."/>
            <person name="Williams T."/>
            <person name="Serrano M.G."/>
            <person name="Buck G."/>
            <person name="Lee V."/>
            <person name="Wang Y."/>
            <person name="Carvalho R."/>
            <person name="Voegtly L."/>
            <person name="Shi R."/>
            <person name="Duckworth R."/>
            <person name="Johnson A."/>
            <person name="Loviza R."/>
            <person name="Walstead R."/>
            <person name="Shah Z."/>
            <person name="Kiflezghi M."/>
            <person name="Wade K."/>
            <person name="Anders K.R."/>
            <person name="Braun M.A."/>
            <person name="Delesalle V.A."/>
            <person name="Hughes L.E."/>
            <person name="Ware V.C."/>
            <person name="Bradley K.W."/>
            <person name="Barker L.P."/>
            <person name="Asai D.J."/>
            <person name="Bowman C.A."/>
            <person name="Russell D.A."/>
            <person name="Pope W.H."/>
            <person name="Jacobs-Sera D."/>
            <person name="Hendrix R.W."/>
            <person name="Hatfull G.F."/>
        </authorList>
    </citation>
    <scope>NUCLEOTIDE SEQUENCE [LARGE SCALE GENOMIC DNA]</scope>
</reference>
<name>A0A097EWI5_9CAUD</name>
<evidence type="ECO:0000313" key="2">
    <source>
        <dbReference type="EMBL" id="AIT13445.1"/>
    </source>
</evidence>
<accession>A0A097EWI5</accession>
<dbReference type="Proteomes" id="UP000029882">
    <property type="component" value="Segment"/>
</dbReference>
<evidence type="ECO:0000313" key="3">
    <source>
        <dbReference type="Proteomes" id="UP000029882"/>
    </source>
</evidence>
<protein>
    <submittedName>
        <fullName evidence="2">Uncharacterized protein</fullName>
    </submittedName>
</protein>
<keyword evidence="1" id="KW-0472">Membrane</keyword>
<keyword evidence="1" id="KW-1133">Transmembrane helix</keyword>
<feature type="transmembrane region" description="Helical" evidence="1">
    <location>
        <begin position="73"/>
        <end position="92"/>
    </location>
</feature>
<gene>
    <name evidence="2" type="ORF">PBI_RONRAYGUN_32</name>
</gene>